<dbReference type="InterPro" id="IPR036179">
    <property type="entry name" value="Ig-like_dom_sf"/>
</dbReference>
<dbReference type="SUPFAM" id="SSF48726">
    <property type="entry name" value="Immunoglobulin"/>
    <property type="match status" value="1"/>
</dbReference>
<dbReference type="Gene3D" id="2.60.40.10">
    <property type="entry name" value="Immunoglobulins"/>
    <property type="match status" value="2"/>
</dbReference>
<gene>
    <name evidence="3" type="ORF">ESA94_12065</name>
</gene>
<dbReference type="Proteomes" id="UP000290204">
    <property type="component" value="Unassembled WGS sequence"/>
</dbReference>
<name>A0A4Q1CHI0_9BACT</name>
<keyword evidence="1" id="KW-0732">Signal</keyword>
<accession>A0A4Q1CHI0</accession>
<feature type="domain" description="Ig-like" evidence="2">
    <location>
        <begin position="222"/>
        <end position="313"/>
    </location>
</feature>
<feature type="chain" id="PRO_5020497507" evidence="1">
    <location>
        <begin position="25"/>
        <end position="635"/>
    </location>
</feature>
<evidence type="ECO:0000313" key="3">
    <source>
        <dbReference type="EMBL" id="RXK59787.1"/>
    </source>
</evidence>
<keyword evidence="4" id="KW-1185">Reference proteome</keyword>
<dbReference type="EMBL" id="SDHW01000003">
    <property type="protein sequence ID" value="RXK59787.1"/>
    <property type="molecule type" value="Genomic_DNA"/>
</dbReference>
<dbReference type="RefSeq" id="WP_129131161.1">
    <property type="nucleotide sequence ID" value="NZ_SDHW01000003.1"/>
</dbReference>
<dbReference type="PROSITE" id="PS50835">
    <property type="entry name" value="IG_LIKE"/>
    <property type="match status" value="1"/>
</dbReference>
<protein>
    <submittedName>
        <fullName evidence="3">Gliding motility-associated C-terminal domain-containing protein</fullName>
    </submittedName>
</protein>
<dbReference type="InterPro" id="IPR013783">
    <property type="entry name" value="Ig-like_fold"/>
</dbReference>
<feature type="signal peptide" evidence="1">
    <location>
        <begin position="1"/>
        <end position="24"/>
    </location>
</feature>
<proteinExistence type="predicted"/>
<evidence type="ECO:0000256" key="1">
    <source>
        <dbReference type="SAM" id="SignalP"/>
    </source>
</evidence>
<dbReference type="Pfam" id="PF13585">
    <property type="entry name" value="CHU_C"/>
    <property type="match status" value="1"/>
</dbReference>
<dbReference type="AlphaFoldDB" id="A0A4Q1CHI0"/>
<dbReference type="InterPro" id="IPR007110">
    <property type="entry name" value="Ig-like_dom"/>
</dbReference>
<dbReference type="NCBIfam" id="TIGR04131">
    <property type="entry name" value="Bac_Flav_CTERM"/>
    <property type="match status" value="1"/>
</dbReference>
<dbReference type="OrthoDB" id="1652165at2"/>
<evidence type="ECO:0000313" key="4">
    <source>
        <dbReference type="Proteomes" id="UP000290204"/>
    </source>
</evidence>
<sequence length="635" mass="69248">MHNYRLALTFVFLFLLTTCTKFVAAQCTGNVLFYENFGGGLSSPLTGSPLAPGITTYAFDSLGLINDGEYGIRKTTADIATGGRQFNSWHIGYDHSSGGNMMVINADYTAGKFYETRVNNLCSGSQLYFSAWIANLIPLGLSNPLDPVIRFEISSATSGNVLASFITPTIPRYSNFTWERYGFPFALPTGETSVILRIFNNQAGGIGNDLALDDIEFTLCGPAMTTSLNGAYQNSNDACIGSNLQLSVNVANGFYANPAYQWQFNNGNGWANIPFATTTSLSISNAQTSDSGAYRLLVAEAVNINSTNCRAISPVINANVYRPQAAQLRSNAPVCEQLPLYISTPVTALQYNWSKGSTIINNQNDSLIFSTASVNDGGTYNLQLITNGGCVSNGSITVAVQPNLFQQLTPTDTVLCDAQVLPVDVQQTAPTTYLWNDGNTSAQRTFSNIGTYTLLTTDNVCSRRDTFIISRNFTPTVALGNDTSLCYSEQVTLHAKHPLAEAYLWSNNSTDTSITVTTPGLYTVAVSNFCGVATDEIMIDFKDCADMIFVPNIFTPNSDGLNDVLKAKAYFRIDSFELKIYNRWGQQIFVSSSLNIGWNGTMNNQKAPPGQYVWTLVYKRNDKLYKQKGTVLLIP</sequence>
<organism evidence="3 4">
    <name type="scientific">Lacibacter luteus</name>
    <dbReference type="NCBI Taxonomy" id="2508719"/>
    <lineage>
        <taxon>Bacteria</taxon>
        <taxon>Pseudomonadati</taxon>
        <taxon>Bacteroidota</taxon>
        <taxon>Chitinophagia</taxon>
        <taxon>Chitinophagales</taxon>
        <taxon>Chitinophagaceae</taxon>
        <taxon>Lacibacter</taxon>
    </lineage>
</organism>
<reference evidence="3 4" key="1">
    <citation type="submission" date="2019-01" db="EMBL/GenBank/DDBJ databases">
        <title>Lacibacter sp. strain TTM-7.</title>
        <authorList>
            <person name="Chen W.-M."/>
        </authorList>
    </citation>
    <scope>NUCLEOTIDE SEQUENCE [LARGE SCALE GENOMIC DNA]</scope>
    <source>
        <strain evidence="3 4">TTM-7</strain>
    </source>
</reference>
<dbReference type="InterPro" id="IPR026341">
    <property type="entry name" value="T9SS_type_B"/>
</dbReference>
<evidence type="ECO:0000259" key="2">
    <source>
        <dbReference type="PROSITE" id="PS50835"/>
    </source>
</evidence>
<comment type="caution">
    <text evidence="3">The sequence shown here is derived from an EMBL/GenBank/DDBJ whole genome shotgun (WGS) entry which is preliminary data.</text>
</comment>